<feature type="region of interest" description="Disordered" evidence="1">
    <location>
        <begin position="62"/>
        <end position="173"/>
    </location>
</feature>
<evidence type="ECO:0000313" key="3">
    <source>
        <dbReference type="Proteomes" id="UP001206206"/>
    </source>
</evidence>
<feature type="compositionally biased region" description="Basic residues" evidence="1">
    <location>
        <begin position="73"/>
        <end position="83"/>
    </location>
</feature>
<dbReference type="Proteomes" id="UP001206206">
    <property type="component" value="Unassembled WGS sequence"/>
</dbReference>
<feature type="compositionally biased region" description="Basic and acidic residues" evidence="1">
    <location>
        <begin position="62"/>
        <end position="72"/>
    </location>
</feature>
<evidence type="ECO:0008006" key="4">
    <source>
        <dbReference type="Google" id="ProtNLM"/>
    </source>
</evidence>
<dbReference type="InterPro" id="IPR009003">
    <property type="entry name" value="Peptidase_S1_PA"/>
</dbReference>
<sequence length="696" mass="73566">MGTVGTVVALIGTLVAVDAAGAADAPPVSASAIPATPPPRPAHAQRWTALEARQFWTKERMAEAKPLPDAKPTRARKVSHPRLHGAVQRPNAGGPHTQDLREVPMDTAPTDTPTPSAAPTPTDTSTPEPSATPTDTPSPTATDTSSASPSPTDSASPTPSPSPSPTGSTGTSATSSYFGGLPMVGRMYMQTSSGYYFCTASVINSPHHDIVLTAGHCMDSRAGGGSMAFVPQWTAANPQPYGVFPIATDSEGRSRVWIDPRYYDRGHVQGAPWDVAFVQLGARSDGKQVQDVVGGNNLATGRGYVFPNVTLVGYPGNDPQPLTCTTATTQFTPTDGTPGSYLQIACSDYRVGTSGGPFLADFNPQTGTGDVVGSIGGWDTGGPTADISYSSLYDADIQNLYNAAVAGSAPARPNVLPSASTMTHATLMASGYFTPSPSPDPDKSDLIVRWSDGELTLYRGAGNGRFDKEIQLAASNTTWTKAVSMTAGDFTGSNTYDLMVRWTDGSLTLFPDVDATGLHQQITLVKPGTMWQHEVAMTAGRYTTDDHWPDDLIVRWSDGETTLYKDISASGAHGEAQLNPPNSLWTHATTLATGDFAGSNESDLVVRWSDGELTLYPDVDQNGFHGEVRLRAPSTLWTNATVAVAGNFTSTDNWPDDYLVRWSDGQVSMYQDTGTTLGTESVLVAASNSTLPYNRR</sequence>
<proteinExistence type="predicted"/>
<dbReference type="EMBL" id="JANFNH010000005">
    <property type="protein sequence ID" value="MCQ4042022.1"/>
    <property type="molecule type" value="Genomic_DNA"/>
</dbReference>
<dbReference type="SUPFAM" id="SSF50494">
    <property type="entry name" value="Trypsin-like serine proteases"/>
    <property type="match status" value="1"/>
</dbReference>
<protein>
    <recommendedName>
        <fullName evidence="4">Peptidase S1 domain-containing protein</fullName>
    </recommendedName>
</protein>
<comment type="caution">
    <text evidence="2">The sequence shown here is derived from an EMBL/GenBank/DDBJ whole genome shotgun (WGS) entry which is preliminary data.</text>
</comment>
<dbReference type="InterPro" id="IPR043504">
    <property type="entry name" value="Peptidase_S1_PA_chymotrypsin"/>
</dbReference>
<feature type="compositionally biased region" description="Low complexity" evidence="1">
    <location>
        <begin position="106"/>
        <end position="157"/>
    </location>
</feature>
<dbReference type="Gene3D" id="2.40.10.10">
    <property type="entry name" value="Trypsin-like serine proteases"/>
    <property type="match status" value="2"/>
</dbReference>
<name>A0ABT1P9I3_9ACTN</name>
<gene>
    <name evidence="2" type="ORF">NON19_08240</name>
</gene>
<reference evidence="2 3" key="1">
    <citation type="submission" date="2022-06" db="EMBL/GenBank/DDBJ databases">
        <title>Draft genome sequence of type strain Streptomyces rubrisoli DSM 42083.</title>
        <authorList>
            <person name="Duangmal K."/>
            <person name="Klaysubun C."/>
        </authorList>
    </citation>
    <scope>NUCLEOTIDE SEQUENCE [LARGE SCALE GENOMIC DNA]</scope>
    <source>
        <strain evidence="2 3">DSM 42083</strain>
    </source>
</reference>
<dbReference type="PROSITE" id="PS00134">
    <property type="entry name" value="TRYPSIN_HIS"/>
    <property type="match status" value="1"/>
</dbReference>
<dbReference type="InterPro" id="IPR018114">
    <property type="entry name" value="TRYPSIN_HIS"/>
</dbReference>
<organism evidence="2 3">
    <name type="scientific">Streptantibioticus rubrisoli</name>
    <dbReference type="NCBI Taxonomy" id="1387313"/>
    <lineage>
        <taxon>Bacteria</taxon>
        <taxon>Bacillati</taxon>
        <taxon>Actinomycetota</taxon>
        <taxon>Actinomycetes</taxon>
        <taxon>Kitasatosporales</taxon>
        <taxon>Streptomycetaceae</taxon>
        <taxon>Streptantibioticus</taxon>
    </lineage>
</organism>
<keyword evidence="3" id="KW-1185">Reference proteome</keyword>
<evidence type="ECO:0000313" key="2">
    <source>
        <dbReference type="EMBL" id="MCQ4042022.1"/>
    </source>
</evidence>
<dbReference type="RefSeq" id="WP_255926029.1">
    <property type="nucleotide sequence ID" value="NZ_JANFNH010000005.1"/>
</dbReference>
<evidence type="ECO:0000256" key="1">
    <source>
        <dbReference type="SAM" id="MobiDB-lite"/>
    </source>
</evidence>
<accession>A0ABT1P9I3</accession>
<dbReference type="Pfam" id="PF13365">
    <property type="entry name" value="Trypsin_2"/>
    <property type="match status" value="1"/>
</dbReference>